<proteinExistence type="predicted"/>
<accession>A0ABX3TUR6</accession>
<evidence type="ECO:0000259" key="1">
    <source>
        <dbReference type="SMART" id="SM00382"/>
    </source>
</evidence>
<protein>
    <recommendedName>
        <fullName evidence="1">AAA+ ATPase domain-containing protein</fullName>
    </recommendedName>
</protein>
<dbReference type="InterPro" id="IPR003593">
    <property type="entry name" value="AAA+_ATPase"/>
</dbReference>
<evidence type="ECO:0000313" key="2">
    <source>
        <dbReference type="EMBL" id="ORJ18874.1"/>
    </source>
</evidence>
<reference evidence="2 3" key="1">
    <citation type="journal article" date="2017" name="Int. J. Syst. Evol. Microbiol.">
        <title>Rouxiella badensis sp. nov. and Rouxiella silvae sp. nov. isolated from peat bog soil in Germany and emendation of the genus description.</title>
        <authorList>
            <person name="Le Fleche-Mateos A."/>
            <person name="Kugler J.H."/>
            <person name="Hansen S.H."/>
            <person name="Syldatk C."/>
            <person name="Hausmann R."/>
            <person name="Lomprez F."/>
            <person name="Vandenbogaert M."/>
            <person name="Manuguerra J.C."/>
            <person name="Grimont P.A."/>
        </authorList>
    </citation>
    <scope>NUCLEOTIDE SEQUENCE [LARGE SCALE GENOMIC DNA]</scope>
    <source>
        <strain evidence="2 3">213</strain>
    </source>
</reference>
<name>A0ABX3TUR6_9GAMM</name>
<dbReference type="SUPFAM" id="SSF52540">
    <property type="entry name" value="P-loop containing nucleoside triphosphate hydrolases"/>
    <property type="match status" value="1"/>
</dbReference>
<dbReference type="SMART" id="SM00382">
    <property type="entry name" value="AAA"/>
    <property type="match status" value="1"/>
</dbReference>
<sequence>MKKPSAFIKKITFLNGQELEINNEDTLLIVGPNNSGKSQTLREITSSIQGNTLENKVIKSIDISKSGTAEEFREYLIKESLFVNGTYQIGQASIHSQWIDQWTSNNSLYMFSPFFLKNIGADERLKICQQQQSISPEQQKTKPQHLLYDDSELTHEVSQLFKKAFNKKLVIDYRGGSMIPIHIVEGDNLDGIMDRVSNEYIDELRKHPLLDKQGDGVKSYAGILFETIAFKYDISLIDEPEAFLHPPQMRKLGQTLSENVKGQLIVATHSSDIMRGFLEGTKGNLKIIRIKRENETNKIHEVNQHAIKELWSKPNLKYSNALDSIFHEQVIICEDDSDCRVINFVADHISEHEGVILPDTSFVPSGGKHAIAGIAKILRLSGVPVKAIYDFDLISEKNTLTTALDAFGSDEKEKIINLWDQINASVTQNKKTLTKEEFKASLIENISNLDAELLSKSKIEEMFKQKKPWHQVKQHGKSGLPTGNIRSTFKEFNEHLKKIGIYLVPVGEIENFSPETGLHGPKFVTNFLSTKNLADDELSPLRDFVKEVYLS</sequence>
<dbReference type="PANTHER" id="PTHR43581">
    <property type="entry name" value="ATP/GTP PHOSPHATASE"/>
    <property type="match status" value="1"/>
</dbReference>
<evidence type="ECO:0000313" key="3">
    <source>
        <dbReference type="Proteomes" id="UP000192722"/>
    </source>
</evidence>
<dbReference type="InterPro" id="IPR041685">
    <property type="entry name" value="AAA_GajA/Old/RecF-like"/>
</dbReference>
<dbReference type="RefSeq" id="WP_084984433.1">
    <property type="nucleotide sequence ID" value="NZ_CBCSCF010000004.1"/>
</dbReference>
<dbReference type="Proteomes" id="UP000192722">
    <property type="component" value="Unassembled WGS sequence"/>
</dbReference>
<organism evidence="2 3">
    <name type="scientific">Rouxiella silvae</name>
    <dbReference type="NCBI Taxonomy" id="1646373"/>
    <lineage>
        <taxon>Bacteria</taxon>
        <taxon>Pseudomonadati</taxon>
        <taxon>Pseudomonadota</taxon>
        <taxon>Gammaproteobacteria</taxon>
        <taxon>Enterobacterales</taxon>
        <taxon>Yersiniaceae</taxon>
        <taxon>Rouxiella</taxon>
    </lineage>
</organism>
<dbReference type="PANTHER" id="PTHR43581:SF4">
    <property type="entry name" value="ATP_GTP PHOSPHATASE"/>
    <property type="match status" value="1"/>
</dbReference>
<gene>
    <name evidence="2" type="ORF">BS639_22990</name>
</gene>
<dbReference type="EMBL" id="MRWD01000083">
    <property type="protein sequence ID" value="ORJ18874.1"/>
    <property type="molecule type" value="Genomic_DNA"/>
</dbReference>
<feature type="domain" description="AAA+ ATPase" evidence="1">
    <location>
        <begin position="23"/>
        <end position="292"/>
    </location>
</feature>
<dbReference type="InterPro" id="IPR027417">
    <property type="entry name" value="P-loop_NTPase"/>
</dbReference>
<comment type="caution">
    <text evidence="2">The sequence shown here is derived from an EMBL/GenBank/DDBJ whole genome shotgun (WGS) entry which is preliminary data.</text>
</comment>
<dbReference type="Pfam" id="PF13175">
    <property type="entry name" value="AAA_15"/>
    <property type="match status" value="1"/>
</dbReference>
<dbReference type="Gene3D" id="3.40.50.300">
    <property type="entry name" value="P-loop containing nucleotide triphosphate hydrolases"/>
    <property type="match status" value="1"/>
</dbReference>
<dbReference type="InterPro" id="IPR051396">
    <property type="entry name" value="Bact_Antivir_Def_Nuclease"/>
</dbReference>
<keyword evidence="3" id="KW-1185">Reference proteome</keyword>